<dbReference type="NCBIfam" id="TIGR00236">
    <property type="entry name" value="wecB"/>
    <property type="match status" value="1"/>
</dbReference>
<dbReference type="SUPFAM" id="SSF53756">
    <property type="entry name" value="UDP-Glycosyltransferase/glycogen phosphorylase"/>
    <property type="match status" value="1"/>
</dbReference>
<evidence type="ECO:0000313" key="2">
    <source>
        <dbReference type="EMBL" id="QHT90240.1"/>
    </source>
</evidence>
<accession>A0A6C0ICC4</accession>
<organism evidence="2">
    <name type="scientific">viral metagenome</name>
    <dbReference type="NCBI Taxonomy" id="1070528"/>
    <lineage>
        <taxon>unclassified sequences</taxon>
        <taxon>metagenomes</taxon>
        <taxon>organismal metagenomes</taxon>
    </lineage>
</organism>
<dbReference type="Pfam" id="PF02350">
    <property type="entry name" value="Epimerase_2"/>
    <property type="match status" value="1"/>
</dbReference>
<dbReference type="PANTHER" id="PTHR43174:SF1">
    <property type="entry name" value="UDP-N-ACETYLGLUCOSAMINE 2-EPIMERASE"/>
    <property type="match status" value="1"/>
</dbReference>
<protein>
    <recommendedName>
        <fullName evidence="1">UDP-N-acetylglucosamine 2-epimerase domain-containing protein</fullName>
    </recommendedName>
</protein>
<dbReference type="AlphaFoldDB" id="A0A6C0ICC4"/>
<dbReference type="EMBL" id="MN740153">
    <property type="protein sequence ID" value="QHT90240.1"/>
    <property type="molecule type" value="Genomic_DNA"/>
</dbReference>
<dbReference type="InterPro" id="IPR029767">
    <property type="entry name" value="WecB-like"/>
</dbReference>
<evidence type="ECO:0000259" key="1">
    <source>
        <dbReference type="Pfam" id="PF02350"/>
    </source>
</evidence>
<reference evidence="2" key="1">
    <citation type="journal article" date="2020" name="Nature">
        <title>Giant virus diversity and host interactions through global metagenomics.</title>
        <authorList>
            <person name="Schulz F."/>
            <person name="Roux S."/>
            <person name="Paez-Espino D."/>
            <person name="Jungbluth S."/>
            <person name="Walsh D.A."/>
            <person name="Denef V.J."/>
            <person name="McMahon K.D."/>
            <person name="Konstantinidis K.T."/>
            <person name="Eloe-Fadrosh E.A."/>
            <person name="Kyrpides N.C."/>
            <person name="Woyke T."/>
        </authorList>
    </citation>
    <scope>NUCLEOTIDE SEQUENCE</scope>
    <source>
        <strain evidence="2">GVMAG-M-3300023184-68</strain>
    </source>
</reference>
<name>A0A6C0ICC4_9ZZZZ</name>
<dbReference type="PANTHER" id="PTHR43174">
    <property type="entry name" value="UDP-N-ACETYLGLUCOSAMINE 2-EPIMERASE"/>
    <property type="match status" value="1"/>
</dbReference>
<dbReference type="InterPro" id="IPR003331">
    <property type="entry name" value="UDP_GlcNAc_Epimerase_2_dom"/>
</dbReference>
<feature type="domain" description="UDP-N-acetylglucosamine 2-epimerase" evidence="1">
    <location>
        <begin position="26"/>
        <end position="336"/>
    </location>
</feature>
<proteinExistence type="predicted"/>
<sequence length="341" mass="39443">MESTLIIFGTRPEYLKLLPIIQQFHDNNFMYKTIYIQQHDKINEIMNADIIKIPIILSDSTERLCNIGEQILSKLSPYLQKYTQIIVQGDTATAFYSTLVAFQLKKKIIHIEAGLRTYDLERPFPEEGYRQMISRMATIHFTPHVDSSELLIKEKVQGKIFTVGNTILDLISSYQLKCIFTNLVIITFHRRENWDKIDIFLDGLRELIKITPNIQYIWYLHPNPELQQKVKSKIGNLSQIQIVEPCNHITFTKQIAICQFLITDSGGIQEEASFLGKHCIVLRASTERNHIPTQYITILENYSKLCEIYKTLSFLPLKPCNVYGNGNASEQIIDILLLESN</sequence>
<dbReference type="Gene3D" id="3.40.50.2000">
    <property type="entry name" value="Glycogen Phosphorylase B"/>
    <property type="match status" value="2"/>
</dbReference>